<feature type="transmembrane region" description="Helical" evidence="6">
    <location>
        <begin position="193"/>
        <end position="211"/>
    </location>
</feature>
<dbReference type="AlphaFoldDB" id="A0A6L9G8C2"/>
<evidence type="ECO:0000256" key="3">
    <source>
        <dbReference type="ARBA" id="ARBA00022692"/>
    </source>
</evidence>
<keyword evidence="5 6" id="KW-0472">Membrane</keyword>
<keyword evidence="3 6" id="KW-0812">Transmembrane</keyword>
<feature type="transmembrane region" description="Helical" evidence="6">
    <location>
        <begin position="231"/>
        <end position="251"/>
    </location>
</feature>
<proteinExistence type="predicted"/>
<sequence length="266" mass="28712">MIKAVDQTWATDPAQLSWVAAVMSAMVLYGLAHKKLRERGSTWPAHRTVSWFAGCLLVLVSVYGPLAQLAHHDFPVHMLVHVLLGMLAPLLLVLAAPVTLALRALPHATARRLGRLLSGKAAGFVANPFVAAILNVGGLWLIYRSPLFQLMHHNLLVSAFIQVHVLLAGYLFSYAILGGPDPAPHRRSPGERAAVMVMAIAAHSILAKSLYAMPPAGLQVADAQTGAQIMYYAGMPVEITLLIGLCLPWILGNRAKTHRRKTAGQL</sequence>
<accession>A0A6L9G8C2</accession>
<evidence type="ECO:0000256" key="1">
    <source>
        <dbReference type="ARBA" id="ARBA00004651"/>
    </source>
</evidence>
<dbReference type="EMBL" id="WYDN01000016">
    <property type="protein sequence ID" value="NAZ17389.1"/>
    <property type="molecule type" value="Genomic_DNA"/>
</dbReference>
<feature type="transmembrane region" description="Helical" evidence="6">
    <location>
        <begin position="15"/>
        <end position="32"/>
    </location>
</feature>
<evidence type="ECO:0000313" key="8">
    <source>
        <dbReference type="Proteomes" id="UP000477543"/>
    </source>
</evidence>
<dbReference type="Pfam" id="PF09678">
    <property type="entry name" value="Caa3_CtaG"/>
    <property type="match status" value="1"/>
</dbReference>
<feature type="transmembrane region" description="Helical" evidence="6">
    <location>
        <begin position="78"/>
        <end position="100"/>
    </location>
</feature>
<evidence type="ECO:0000256" key="4">
    <source>
        <dbReference type="ARBA" id="ARBA00022989"/>
    </source>
</evidence>
<comment type="caution">
    <text evidence="7">The sequence shown here is derived from an EMBL/GenBank/DDBJ whole genome shotgun (WGS) entry which is preliminary data.</text>
</comment>
<evidence type="ECO:0000313" key="7">
    <source>
        <dbReference type="EMBL" id="NAZ17389.1"/>
    </source>
</evidence>
<dbReference type="RefSeq" id="WP_161449855.1">
    <property type="nucleotide sequence ID" value="NZ_WYDN01000016.1"/>
</dbReference>
<name>A0A6L9G8C2_9MICC</name>
<organism evidence="7 8">
    <name type="scientific">Glutamicibacter soli</name>
    <dbReference type="NCBI Taxonomy" id="453836"/>
    <lineage>
        <taxon>Bacteria</taxon>
        <taxon>Bacillati</taxon>
        <taxon>Actinomycetota</taxon>
        <taxon>Actinomycetes</taxon>
        <taxon>Micrococcales</taxon>
        <taxon>Micrococcaceae</taxon>
        <taxon>Glutamicibacter</taxon>
    </lineage>
</organism>
<gene>
    <name evidence="7" type="ORF">GT020_15145</name>
</gene>
<comment type="subcellular location">
    <subcellularLocation>
        <location evidence="1">Cell membrane</location>
        <topology evidence="1">Multi-pass membrane protein</topology>
    </subcellularLocation>
</comment>
<dbReference type="InterPro" id="IPR019108">
    <property type="entry name" value="Caa3_assmbl_CtaG-rel"/>
</dbReference>
<evidence type="ECO:0000256" key="2">
    <source>
        <dbReference type="ARBA" id="ARBA00022475"/>
    </source>
</evidence>
<keyword evidence="2" id="KW-1003">Cell membrane</keyword>
<feature type="transmembrane region" description="Helical" evidence="6">
    <location>
        <begin position="121"/>
        <end position="143"/>
    </location>
</feature>
<reference evidence="7 8" key="1">
    <citation type="submission" date="2020-01" db="EMBL/GenBank/DDBJ databases">
        <title>Glutamicibacter soli M275.</title>
        <authorList>
            <person name="Meng X."/>
        </authorList>
    </citation>
    <scope>NUCLEOTIDE SEQUENCE [LARGE SCALE GENOMIC DNA]</scope>
    <source>
        <strain evidence="7 8">M275</strain>
    </source>
</reference>
<dbReference type="Proteomes" id="UP000477543">
    <property type="component" value="Unassembled WGS sequence"/>
</dbReference>
<evidence type="ECO:0000256" key="6">
    <source>
        <dbReference type="SAM" id="Phobius"/>
    </source>
</evidence>
<dbReference type="GO" id="GO:0005886">
    <property type="term" value="C:plasma membrane"/>
    <property type="evidence" value="ECO:0007669"/>
    <property type="project" value="UniProtKB-SubCell"/>
</dbReference>
<keyword evidence="4 6" id="KW-1133">Transmembrane helix</keyword>
<protein>
    <submittedName>
        <fullName evidence="7">Cytochrome c oxidase assembly protein</fullName>
    </submittedName>
</protein>
<evidence type="ECO:0000256" key="5">
    <source>
        <dbReference type="ARBA" id="ARBA00023136"/>
    </source>
</evidence>
<feature type="transmembrane region" description="Helical" evidence="6">
    <location>
        <begin position="155"/>
        <end position="177"/>
    </location>
</feature>
<feature type="transmembrane region" description="Helical" evidence="6">
    <location>
        <begin position="44"/>
        <end position="66"/>
    </location>
</feature>